<comment type="pathway">
    <text evidence="1">Metabolic intermediate metabolism; carbamoyl phosphate degradation; CO(2) and NH(3) from carbamoyl phosphate: step 1/1.</text>
</comment>
<dbReference type="OrthoDB" id="9766717at2"/>
<evidence type="ECO:0000313" key="10">
    <source>
        <dbReference type="Proteomes" id="UP000198838"/>
    </source>
</evidence>
<accession>A0A1I0YIU0</accession>
<dbReference type="Gene3D" id="3.40.1160.10">
    <property type="entry name" value="Acetylglutamate kinase-like"/>
    <property type="match status" value="1"/>
</dbReference>
<evidence type="ECO:0000256" key="4">
    <source>
        <dbReference type="ARBA" id="ARBA00022679"/>
    </source>
</evidence>
<dbReference type="InterPro" id="IPR036393">
    <property type="entry name" value="AceGlu_kinase-like_sf"/>
</dbReference>
<dbReference type="PIRSF" id="PIRSF000723">
    <property type="entry name" value="Carbamate_kin"/>
    <property type="match status" value="1"/>
</dbReference>
<evidence type="ECO:0000256" key="1">
    <source>
        <dbReference type="ARBA" id="ARBA00005118"/>
    </source>
</evidence>
<dbReference type="InterPro" id="IPR001048">
    <property type="entry name" value="Asp/Glu/Uridylate_kinase"/>
</dbReference>
<evidence type="ECO:0000256" key="7">
    <source>
        <dbReference type="PIRNR" id="PIRNR000723"/>
    </source>
</evidence>
<evidence type="ECO:0000259" key="8">
    <source>
        <dbReference type="Pfam" id="PF00696"/>
    </source>
</evidence>
<dbReference type="Proteomes" id="UP000198838">
    <property type="component" value="Unassembled WGS sequence"/>
</dbReference>
<dbReference type="UniPathway" id="UPA00996">
    <property type="reaction ID" value="UER00366"/>
</dbReference>
<dbReference type="EMBL" id="FOJY01000010">
    <property type="protein sequence ID" value="SFB13365.1"/>
    <property type="molecule type" value="Genomic_DNA"/>
</dbReference>
<dbReference type="GO" id="GO:0005829">
    <property type="term" value="C:cytosol"/>
    <property type="evidence" value="ECO:0007669"/>
    <property type="project" value="TreeGrafter"/>
</dbReference>
<keyword evidence="10" id="KW-1185">Reference proteome</keyword>
<dbReference type="InterPro" id="IPR003964">
    <property type="entry name" value="Carb_kinase"/>
</dbReference>
<gene>
    <name evidence="9" type="ORF">SAMN05216249_11055</name>
</gene>
<sequence length="316" mass="34534">MERKKIVIALGHDALGTTLPEQQEAAKKTAATIVDLVEEGYAIAITHSNGPQVGMIHTAMSEFYRLYPDYTPTPMAICSAMSQGYIGYDLENAIRSELLGRGIMKNVSTLLTQVVVDTYDDAFFSPIKLIGRNMTEEEALVEEKKGNYVSKQEDGSFRRIVAAPKPVDIVEKDAIKALLDADQIVICCGGGGIPVLKQGHTYKGASAVIEKDAAAAKLAHVIDADVLLILTKADKVYKNFGKDNQTAIDFITTDKTKELIENHEFDKATILPKLEAAIDFIGDNDTKATIITTQSKAKEALKKKDGTWITKKELNI</sequence>
<organism evidence="9 10">
    <name type="scientific">Acetitomaculum ruminis DSM 5522</name>
    <dbReference type="NCBI Taxonomy" id="1120918"/>
    <lineage>
        <taxon>Bacteria</taxon>
        <taxon>Bacillati</taxon>
        <taxon>Bacillota</taxon>
        <taxon>Clostridia</taxon>
        <taxon>Lachnospirales</taxon>
        <taxon>Lachnospiraceae</taxon>
        <taxon>Acetitomaculum</taxon>
    </lineage>
</organism>
<evidence type="ECO:0000256" key="2">
    <source>
        <dbReference type="ARBA" id="ARBA00011066"/>
    </source>
</evidence>
<evidence type="ECO:0000256" key="3">
    <source>
        <dbReference type="ARBA" id="ARBA00013070"/>
    </source>
</evidence>
<dbReference type="PANTHER" id="PTHR30409">
    <property type="entry name" value="CARBAMATE KINASE"/>
    <property type="match status" value="1"/>
</dbReference>
<keyword evidence="5 7" id="KW-0418">Kinase</keyword>
<dbReference type="SUPFAM" id="SSF53633">
    <property type="entry name" value="Carbamate kinase-like"/>
    <property type="match status" value="1"/>
</dbReference>
<evidence type="ECO:0000313" key="9">
    <source>
        <dbReference type="EMBL" id="SFB13365.1"/>
    </source>
</evidence>
<feature type="domain" description="Aspartate/glutamate/uridylate kinase" evidence="8">
    <location>
        <begin position="4"/>
        <end position="291"/>
    </location>
</feature>
<comment type="similarity">
    <text evidence="2 7">Belongs to the carbamate kinase family.</text>
</comment>
<protein>
    <recommendedName>
        <fullName evidence="3 7">Carbamate kinase</fullName>
    </recommendedName>
</protein>
<evidence type="ECO:0000256" key="5">
    <source>
        <dbReference type="ARBA" id="ARBA00022777"/>
    </source>
</evidence>
<dbReference type="PRINTS" id="PR01469">
    <property type="entry name" value="CARBMTKINASE"/>
</dbReference>
<dbReference type="CDD" id="cd04235">
    <property type="entry name" value="AAK_CK"/>
    <property type="match status" value="1"/>
</dbReference>
<reference evidence="9 10" key="1">
    <citation type="submission" date="2016-10" db="EMBL/GenBank/DDBJ databases">
        <authorList>
            <person name="de Groot N.N."/>
        </authorList>
    </citation>
    <scope>NUCLEOTIDE SEQUENCE [LARGE SCALE GENOMIC DNA]</scope>
    <source>
        <strain evidence="9 10">DSM 5522</strain>
    </source>
</reference>
<dbReference type="GO" id="GO:0019546">
    <property type="term" value="P:L-arginine deiminase pathway"/>
    <property type="evidence" value="ECO:0007669"/>
    <property type="project" value="TreeGrafter"/>
</dbReference>
<dbReference type="Pfam" id="PF00696">
    <property type="entry name" value="AA_kinase"/>
    <property type="match status" value="1"/>
</dbReference>
<comment type="catalytic activity">
    <reaction evidence="6">
        <text>hydrogencarbonate + NH4(+) + ATP = carbamoyl phosphate + ADP + H2O + H(+)</text>
        <dbReference type="Rhea" id="RHEA:10152"/>
        <dbReference type="ChEBI" id="CHEBI:15377"/>
        <dbReference type="ChEBI" id="CHEBI:15378"/>
        <dbReference type="ChEBI" id="CHEBI:17544"/>
        <dbReference type="ChEBI" id="CHEBI:28938"/>
        <dbReference type="ChEBI" id="CHEBI:30616"/>
        <dbReference type="ChEBI" id="CHEBI:58228"/>
        <dbReference type="ChEBI" id="CHEBI:456216"/>
        <dbReference type="EC" id="2.7.2.2"/>
    </reaction>
</comment>
<dbReference type="GO" id="GO:0008804">
    <property type="term" value="F:carbamate kinase activity"/>
    <property type="evidence" value="ECO:0007669"/>
    <property type="project" value="UniProtKB-EC"/>
</dbReference>
<dbReference type="STRING" id="1120918.SAMN05216249_11055"/>
<dbReference type="RefSeq" id="WP_092872491.1">
    <property type="nucleotide sequence ID" value="NZ_FOJY01000010.1"/>
</dbReference>
<proteinExistence type="inferred from homology"/>
<evidence type="ECO:0000256" key="6">
    <source>
        <dbReference type="ARBA" id="ARBA00048467"/>
    </source>
</evidence>
<dbReference type="PANTHER" id="PTHR30409:SF1">
    <property type="entry name" value="CARBAMATE KINASE-RELATED"/>
    <property type="match status" value="1"/>
</dbReference>
<keyword evidence="4 7" id="KW-0808">Transferase</keyword>
<dbReference type="AlphaFoldDB" id="A0A1I0YIU0"/>
<name>A0A1I0YIU0_9FIRM</name>